<evidence type="ECO:0000313" key="2">
    <source>
        <dbReference type="EMBL" id="CAI8040446.1"/>
    </source>
</evidence>
<gene>
    <name evidence="2" type="ORF">GBAR_LOCUS22541</name>
</gene>
<evidence type="ECO:0000313" key="3">
    <source>
        <dbReference type="Proteomes" id="UP001174909"/>
    </source>
</evidence>
<feature type="region of interest" description="Disordered" evidence="1">
    <location>
        <begin position="35"/>
        <end position="65"/>
    </location>
</feature>
<protein>
    <submittedName>
        <fullName evidence="2">Uncharacterized protein</fullName>
    </submittedName>
</protein>
<accession>A0AA35T4Y3</accession>
<keyword evidence="3" id="KW-1185">Reference proteome</keyword>
<feature type="region of interest" description="Disordered" evidence="1">
    <location>
        <begin position="80"/>
        <end position="107"/>
    </location>
</feature>
<organism evidence="2 3">
    <name type="scientific">Geodia barretti</name>
    <name type="common">Barrett's horny sponge</name>
    <dbReference type="NCBI Taxonomy" id="519541"/>
    <lineage>
        <taxon>Eukaryota</taxon>
        <taxon>Metazoa</taxon>
        <taxon>Porifera</taxon>
        <taxon>Demospongiae</taxon>
        <taxon>Heteroscleromorpha</taxon>
        <taxon>Tetractinellida</taxon>
        <taxon>Astrophorina</taxon>
        <taxon>Geodiidae</taxon>
        <taxon>Geodia</taxon>
    </lineage>
</organism>
<feature type="compositionally biased region" description="Polar residues" evidence="1">
    <location>
        <begin position="49"/>
        <end position="65"/>
    </location>
</feature>
<evidence type="ECO:0000256" key="1">
    <source>
        <dbReference type="SAM" id="MobiDB-lite"/>
    </source>
</evidence>
<proteinExistence type="predicted"/>
<dbReference type="EMBL" id="CASHTH010003110">
    <property type="protein sequence ID" value="CAI8040446.1"/>
    <property type="molecule type" value="Genomic_DNA"/>
</dbReference>
<dbReference type="AlphaFoldDB" id="A0AA35T4Y3"/>
<reference evidence="2" key="1">
    <citation type="submission" date="2023-03" db="EMBL/GenBank/DDBJ databases">
        <authorList>
            <person name="Steffen K."/>
            <person name="Cardenas P."/>
        </authorList>
    </citation>
    <scope>NUCLEOTIDE SEQUENCE</scope>
</reference>
<comment type="caution">
    <text evidence="2">The sequence shown here is derived from an EMBL/GenBank/DDBJ whole genome shotgun (WGS) entry which is preliminary data.</text>
</comment>
<feature type="compositionally biased region" description="Low complexity" evidence="1">
    <location>
        <begin position="80"/>
        <end position="102"/>
    </location>
</feature>
<name>A0AA35T4Y3_GEOBA</name>
<dbReference type="Proteomes" id="UP001174909">
    <property type="component" value="Unassembled WGS sequence"/>
</dbReference>
<sequence>MEVKVVKLFGGVVVLALLVICGSLIPSPWPEVRDHPVRGGSAAPPKTSAAYQSTDSPHANSSSSSKTLITVATLVPKTKVTVSSSESTTPQTPLKTTTVPPGTGTGSSGGYVLAENYYEQQTMGLRNMMQLQCWAQSLRMRVVKPVMHDSFLRTPLDTAQQTSYLKFEDSFDEVEWSQQADKLGYAPLVSWAEFLARAPRDVVLVQFEHPSVSMLKSRQRSGQGILHTPDYDRYTTGCSGKWPTARDMYFLKSNGFRIVRTVCFNFYYGDQLSLGEFNRHILGDLSPISLTVIMEMWRGISSAQRVLLKDVCQNTALVQEHIPLSPRLVQQAGQYIHKYLGGSQRYLAVMGRLEISQLTVHKKVPVVPFCLEETLVQWRQFRTSLKLDQTFLSIDIGRFGSKKYRSRLQPEIEMSFRKFFQTLFGVSATVKEWEKGFELVAGTRDAGYIGLLQKALVTRAQCVLFVGGGAFQRHALYLYKQLHPEPKDQCYRIVKQCTRKMMAVVATLTDVKQLLVESHAVSRLTAAIPDLTPTHLGNEEELEVIQQLSQALC</sequence>